<evidence type="ECO:0000313" key="2">
    <source>
        <dbReference type="EMBL" id="SFB12186.1"/>
    </source>
</evidence>
<dbReference type="InterPro" id="IPR002881">
    <property type="entry name" value="DUF58"/>
</dbReference>
<reference evidence="2 3" key="1">
    <citation type="submission" date="2016-10" db="EMBL/GenBank/DDBJ databases">
        <authorList>
            <person name="de Groot N.N."/>
        </authorList>
    </citation>
    <scope>NUCLEOTIDE SEQUENCE [LARGE SCALE GENOMIC DNA]</scope>
    <source>
        <strain evidence="2 3">DSM 29316</strain>
    </source>
</reference>
<name>A0A1I0YHG6_9RHOB</name>
<keyword evidence="3" id="KW-1185">Reference proteome</keyword>
<sequence length="300" mass="31860">MTGPLDAPGVTLRASDLIALRRLALERQVPPPVAALPGGFVTRRRGHGQEIADVREYVAGDDIRHLDRGSTARTGVLHIRSFQEERDRVTILVADFRPAMLWGLSRAFLSVAAAEALVLIGWRAVEEGGRVGLLALGAGEPVALAPRGRTRGMLQVIGGLVRAHEAALGLALAGEREDPPFDAGFQRIERIAPAGCEIIIASGFDAAGEGLPDRLAALSQRRVPRLLAMTEGATRRLPPGSYPIRLADGRRRRLRISGPADTPPETLAIAGQQALVIDAGAPLSETALRLAGAFPPDRTP</sequence>
<dbReference type="AlphaFoldDB" id="A0A1I0YHG6"/>
<dbReference type="Pfam" id="PF01882">
    <property type="entry name" value="DUF58"/>
    <property type="match status" value="1"/>
</dbReference>
<dbReference type="PANTHER" id="PTHR33608">
    <property type="entry name" value="BLL2464 PROTEIN"/>
    <property type="match status" value="1"/>
</dbReference>
<evidence type="ECO:0000259" key="1">
    <source>
        <dbReference type="Pfam" id="PF01882"/>
    </source>
</evidence>
<feature type="domain" description="DUF58" evidence="1">
    <location>
        <begin position="53"/>
        <end position="164"/>
    </location>
</feature>
<dbReference type="PANTHER" id="PTHR33608:SF12">
    <property type="entry name" value="DUF58 DOMAIN-CONTAINING PROTEIN"/>
    <property type="match status" value="1"/>
</dbReference>
<gene>
    <name evidence="2" type="ORF">SAMN05421688_3052</name>
</gene>
<organism evidence="2 3">
    <name type="scientific">Poseidonocella pacifica</name>
    <dbReference type="NCBI Taxonomy" id="871651"/>
    <lineage>
        <taxon>Bacteria</taxon>
        <taxon>Pseudomonadati</taxon>
        <taxon>Pseudomonadota</taxon>
        <taxon>Alphaproteobacteria</taxon>
        <taxon>Rhodobacterales</taxon>
        <taxon>Roseobacteraceae</taxon>
        <taxon>Poseidonocella</taxon>
    </lineage>
</organism>
<dbReference type="Proteomes" id="UP000198796">
    <property type="component" value="Unassembled WGS sequence"/>
</dbReference>
<protein>
    <recommendedName>
        <fullName evidence="1">DUF58 domain-containing protein</fullName>
    </recommendedName>
</protein>
<dbReference type="STRING" id="871651.SAMN05421688_3052"/>
<accession>A0A1I0YHG6</accession>
<dbReference type="OrthoDB" id="9776116at2"/>
<evidence type="ECO:0000313" key="3">
    <source>
        <dbReference type="Proteomes" id="UP000198796"/>
    </source>
</evidence>
<dbReference type="RefSeq" id="WP_092066425.1">
    <property type="nucleotide sequence ID" value="NZ_FOJU01000005.1"/>
</dbReference>
<proteinExistence type="predicted"/>
<dbReference type="EMBL" id="FOJU01000005">
    <property type="protein sequence ID" value="SFB12186.1"/>
    <property type="molecule type" value="Genomic_DNA"/>
</dbReference>